<sequence>MRIHGVYRALYNYAGQSEEELSFDEDAILYILDNSDPEWWSAQEKIPFGQGLQEDGKIGLIPSNYVEEMEALATVVAVYDYEARTEEELTMKEDDHLEVYADDDPDWLLVRRNGSEFGLVPSSYVELSGSSAPHNVHDQHSQAVANDIQQASASKDLSALAAVVGVHLASDGTIRVDEHIGLYMRRHEQLIAPRRVYWFVGPIQEMDKKKKKKKASFGAGNGAVFFASHADKVPVQKWQALDVLTFSANKSHVHIEFGGTKPAKFDFKAEKKTDAEAILQKLTALAAAAKAGSDSGKLVGSAGRKGSVWSVRYTT</sequence>
<dbReference type="Pfam" id="PF14604">
    <property type="entry name" value="SH3_9"/>
    <property type="match status" value="1"/>
</dbReference>
<organism evidence="4 5">
    <name type="scientific">Olpidium bornovanus</name>
    <dbReference type="NCBI Taxonomy" id="278681"/>
    <lineage>
        <taxon>Eukaryota</taxon>
        <taxon>Fungi</taxon>
        <taxon>Fungi incertae sedis</taxon>
        <taxon>Olpidiomycota</taxon>
        <taxon>Olpidiomycotina</taxon>
        <taxon>Olpidiomycetes</taxon>
        <taxon>Olpidiales</taxon>
        <taxon>Olpidiaceae</taxon>
        <taxon>Olpidium</taxon>
    </lineage>
</organism>
<dbReference type="SUPFAM" id="SSF50044">
    <property type="entry name" value="SH3-domain"/>
    <property type="match status" value="2"/>
</dbReference>
<dbReference type="InterPro" id="IPR036028">
    <property type="entry name" value="SH3-like_dom_sf"/>
</dbReference>
<dbReference type="Proteomes" id="UP000673691">
    <property type="component" value="Unassembled WGS sequence"/>
</dbReference>
<evidence type="ECO:0000313" key="4">
    <source>
        <dbReference type="EMBL" id="KAG5457234.1"/>
    </source>
</evidence>
<dbReference type="InterPro" id="IPR001452">
    <property type="entry name" value="SH3_domain"/>
</dbReference>
<protein>
    <submittedName>
        <fullName evidence="4">SH3 domain-containing protein</fullName>
    </submittedName>
</protein>
<evidence type="ECO:0000313" key="5">
    <source>
        <dbReference type="Proteomes" id="UP000673691"/>
    </source>
</evidence>
<dbReference type="OrthoDB" id="5971719at2759"/>
<dbReference type="Gene3D" id="2.30.30.40">
    <property type="entry name" value="SH3 Domains"/>
    <property type="match status" value="2"/>
</dbReference>
<proteinExistence type="predicted"/>
<dbReference type="InterPro" id="IPR056996">
    <property type="entry name" value="PH_SLA1"/>
</dbReference>
<feature type="non-terminal residue" evidence="4">
    <location>
        <position position="315"/>
    </location>
</feature>
<dbReference type="SMART" id="SM00326">
    <property type="entry name" value="SH3"/>
    <property type="match status" value="2"/>
</dbReference>
<keyword evidence="1 2" id="KW-0728">SH3 domain</keyword>
<dbReference type="GO" id="GO:0030833">
    <property type="term" value="P:regulation of actin filament polymerization"/>
    <property type="evidence" value="ECO:0007669"/>
    <property type="project" value="TreeGrafter"/>
</dbReference>
<evidence type="ECO:0000259" key="3">
    <source>
        <dbReference type="PROSITE" id="PS50002"/>
    </source>
</evidence>
<gene>
    <name evidence="4" type="ORF">BJ554DRAFT_2805</name>
</gene>
<dbReference type="PANTHER" id="PTHR15735">
    <property type="entry name" value="FCH AND DOUBLE SH3 DOMAINS PROTEIN"/>
    <property type="match status" value="1"/>
</dbReference>
<dbReference type="AlphaFoldDB" id="A0A8H7ZQB1"/>
<dbReference type="EMBL" id="JAEFCI010010399">
    <property type="protein sequence ID" value="KAG5457234.1"/>
    <property type="molecule type" value="Genomic_DNA"/>
</dbReference>
<dbReference type="PROSITE" id="PS50002">
    <property type="entry name" value="SH3"/>
    <property type="match status" value="2"/>
</dbReference>
<feature type="domain" description="SH3" evidence="3">
    <location>
        <begin position="70"/>
        <end position="130"/>
    </location>
</feature>
<name>A0A8H7ZQB1_9FUNG</name>
<accession>A0A8H7ZQB1</accession>
<comment type="caution">
    <text evidence="4">The sequence shown here is derived from an EMBL/GenBank/DDBJ whole genome shotgun (WGS) entry which is preliminary data.</text>
</comment>
<dbReference type="PANTHER" id="PTHR15735:SF21">
    <property type="entry name" value="PROTEIN NERVOUS WRECK"/>
    <property type="match status" value="1"/>
</dbReference>
<evidence type="ECO:0000256" key="1">
    <source>
        <dbReference type="ARBA" id="ARBA00022443"/>
    </source>
</evidence>
<dbReference type="PRINTS" id="PR00452">
    <property type="entry name" value="SH3DOMAIN"/>
</dbReference>
<dbReference type="Pfam" id="PF24081">
    <property type="entry name" value="PH_SLA1"/>
    <property type="match status" value="1"/>
</dbReference>
<dbReference type="Pfam" id="PF00018">
    <property type="entry name" value="SH3_1"/>
    <property type="match status" value="1"/>
</dbReference>
<evidence type="ECO:0000256" key="2">
    <source>
        <dbReference type="PROSITE-ProRule" id="PRU00192"/>
    </source>
</evidence>
<feature type="domain" description="SH3" evidence="3">
    <location>
        <begin position="2"/>
        <end position="68"/>
    </location>
</feature>
<keyword evidence="5" id="KW-1185">Reference proteome</keyword>
<reference evidence="4 5" key="1">
    <citation type="journal article" name="Sci. Rep.">
        <title>Genome-scale phylogenetic analyses confirm Olpidium as the closest living zoosporic fungus to the non-flagellated, terrestrial fungi.</title>
        <authorList>
            <person name="Chang Y."/>
            <person name="Rochon D."/>
            <person name="Sekimoto S."/>
            <person name="Wang Y."/>
            <person name="Chovatia M."/>
            <person name="Sandor L."/>
            <person name="Salamov A."/>
            <person name="Grigoriev I.V."/>
            <person name="Stajich J.E."/>
            <person name="Spatafora J.W."/>
        </authorList>
    </citation>
    <scope>NUCLEOTIDE SEQUENCE [LARGE SCALE GENOMIC DNA]</scope>
    <source>
        <strain evidence="4">S191</strain>
    </source>
</reference>